<dbReference type="Pfam" id="PF00150">
    <property type="entry name" value="Cellulase"/>
    <property type="match status" value="1"/>
</dbReference>
<name>A0ABS9KB98_9BACT</name>
<keyword evidence="1 5" id="KW-0732">Signal</keyword>
<organism evidence="7 8">
    <name type="scientific">Rhodohalobacter sulfatireducens</name>
    <dbReference type="NCBI Taxonomy" id="2911366"/>
    <lineage>
        <taxon>Bacteria</taxon>
        <taxon>Pseudomonadati</taxon>
        <taxon>Balneolota</taxon>
        <taxon>Balneolia</taxon>
        <taxon>Balneolales</taxon>
        <taxon>Balneolaceae</taxon>
        <taxon>Rhodohalobacter</taxon>
    </lineage>
</organism>
<accession>A0ABS9KB98</accession>
<reference evidence="7" key="2">
    <citation type="submission" date="2024-05" db="EMBL/GenBank/DDBJ databases">
        <title>Rhodohalobacter halophilus gen. nov., sp. nov., a moderately halophilic member of the family Balneolaceae.</title>
        <authorList>
            <person name="Xia J."/>
        </authorList>
    </citation>
    <scope>NUCLEOTIDE SEQUENCE</scope>
    <source>
        <strain evidence="7">WB101</strain>
    </source>
</reference>
<dbReference type="InterPro" id="IPR018087">
    <property type="entry name" value="Glyco_hydro_5_CS"/>
</dbReference>
<feature type="chain" id="PRO_5045135810" evidence="5">
    <location>
        <begin position="24"/>
        <end position="360"/>
    </location>
</feature>
<dbReference type="GO" id="GO:0016787">
    <property type="term" value="F:hydrolase activity"/>
    <property type="evidence" value="ECO:0007669"/>
    <property type="project" value="UniProtKB-KW"/>
</dbReference>
<keyword evidence="3 4" id="KW-0326">Glycosidase</keyword>
<dbReference type="PANTHER" id="PTHR31297:SF17">
    <property type="entry name" value="ENDOGLUCANASE"/>
    <property type="match status" value="1"/>
</dbReference>
<dbReference type="PROSITE" id="PS00659">
    <property type="entry name" value="GLYCOSYL_HYDROL_F5"/>
    <property type="match status" value="1"/>
</dbReference>
<dbReference type="PANTHER" id="PTHR31297">
    <property type="entry name" value="GLUCAN ENDO-1,6-BETA-GLUCOSIDASE B"/>
    <property type="match status" value="1"/>
</dbReference>
<keyword evidence="2 4" id="KW-0378">Hydrolase</keyword>
<proteinExistence type="inferred from homology"/>
<dbReference type="InterPro" id="IPR050386">
    <property type="entry name" value="Glycosyl_hydrolase_5"/>
</dbReference>
<dbReference type="Gene3D" id="3.20.20.80">
    <property type="entry name" value="Glycosidases"/>
    <property type="match status" value="1"/>
</dbReference>
<keyword evidence="8" id="KW-1185">Reference proteome</keyword>
<feature type="signal peptide" evidence="5">
    <location>
        <begin position="1"/>
        <end position="23"/>
    </location>
</feature>
<dbReference type="InterPro" id="IPR017853">
    <property type="entry name" value="GH"/>
</dbReference>
<evidence type="ECO:0000313" key="7">
    <source>
        <dbReference type="EMBL" id="MCG2588118.1"/>
    </source>
</evidence>
<evidence type="ECO:0000256" key="1">
    <source>
        <dbReference type="ARBA" id="ARBA00022729"/>
    </source>
</evidence>
<dbReference type="SUPFAM" id="SSF51445">
    <property type="entry name" value="(Trans)glycosidases"/>
    <property type="match status" value="1"/>
</dbReference>
<evidence type="ECO:0000256" key="5">
    <source>
        <dbReference type="SAM" id="SignalP"/>
    </source>
</evidence>
<feature type="domain" description="Glycoside hydrolase family 5" evidence="6">
    <location>
        <begin position="66"/>
        <end position="331"/>
    </location>
</feature>
<dbReference type="Proteomes" id="UP001165366">
    <property type="component" value="Unassembled WGS sequence"/>
</dbReference>
<evidence type="ECO:0000256" key="4">
    <source>
        <dbReference type="RuleBase" id="RU361153"/>
    </source>
</evidence>
<gene>
    <name evidence="7" type="ORF">L6773_06045</name>
</gene>
<evidence type="ECO:0000313" key="8">
    <source>
        <dbReference type="Proteomes" id="UP001165366"/>
    </source>
</evidence>
<evidence type="ECO:0000256" key="3">
    <source>
        <dbReference type="ARBA" id="ARBA00023295"/>
    </source>
</evidence>
<comment type="similarity">
    <text evidence="4">Belongs to the glycosyl hydrolase 5 (cellulase A) family.</text>
</comment>
<dbReference type="InterPro" id="IPR001547">
    <property type="entry name" value="Glyco_hydro_5"/>
</dbReference>
<protein>
    <submittedName>
        <fullName evidence="7">Glycoside hydrolase family 5 protein</fullName>
    </submittedName>
</protein>
<evidence type="ECO:0000256" key="2">
    <source>
        <dbReference type="ARBA" id="ARBA00022801"/>
    </source>
</evidence>
<comment type="caution">
    <text evidence="7">The sequence shown here is derived from an EMBL/GenBank/DDBJ whole genome shotgun (WGS) entry which is preliminary data.</text>
</comment>
<dbReference type="EMBL" id="JAKLWS010000005">
    <property type="protein sequence ID" value="MCG2588118.1"/>
    <property type="molecule type" value="Genomic_DNA"/>
</dbReference>
<evidence type="ECO:0000259" key="6">
    <source>
        <dbReference type="Pfam" id="PF00150"/>
    </source>
</evidence>
<sequence length="360" mass="41250">MIRKTLHILLIVLLIGMNSIACSQSVSTPPENNDTAEIFNSTDPFVVNRSLGAGVNLGNALEAPNEGDWGMIIREEYLQYIADAGFQSVRIPIRWNAHADKEPPYEINDSFFQRVDKILHWALKNDLKVIINIHHYNELMDAPSEHKNRFIGLWAQIAEHYQEYSNRDLLFEILNEPHGKMDAAIWNNYLKNALSVIRKTNKNRIVMIGTAPWGGFGGLNDLELPGNDQQIIVTVHYYNPFQFTHQGAGWVGDESEQWLGTTWTGTPSQKSEIDDAFNRVRDWSKVNNRPIHLGEFGAYERAPLESRIIWNDYVRKSAEQRDFSWAYWEFGAGFGIYDRDSSEWKDGLLKALIPDTPIVD</sequence>
<dbReference type="RefSeq" id="WP_237852962.1">
    <property type="nucleotide sequence ID" value="NZ_JAKLWS010000005.1"/>
</dbReference>
<reference evidence="7" key="1">
    <citation type="submission" date="2022-01" db="EMBL/GenBank/DDBJ databases">
        <authorList>
            <person name="Wang Y."/>
        </authorList>
    </citation>
    <scope>NUCLEOTIDE SEQUENCE</scope>
    <source>
        <strain evidence="7">WB101</strain>
    </source>
</reference>